<feature type="region of interest" description="Disordered" evidence="8">
    <location>
        <begin position="343"/>
        <end position="371"/>
    </location>
</feature>
<dbReference type="InterPro" id="IPR006507">
    <property type="entry name" value="UPF0283"/>
</dbReference>
<keyword evidence="11" id="KW-1185">Reference proteome</keyword>
<feature type="transmembrane region" description="Helical" evidence="9">
    <location>
        <begin position="100"/>
        <end position="120"/>
    </location>
</feature>
<evidence type="ECO:0000256" key="4">
    <source>
        <dbReference type="ARBA" id="ARBA00022519"/>
    </source>
</evidence>
<feature type="transmembrane region" description="Helical" evidence="9">
    <location>
        <begin position="67"/>
        <end position="88"/>
    </location>
</feature>
<feature type="region of interest" description="Disordered" evidence="8">
    <location>
        <begin position="1"/>
        <end position="46"/>
    </location>
</feature>
<evidence type="ECO:0000313" key="10">
    <source>
        <dbReference type="EMBL" id="SHO66118.1"/>
    </source>
</evidence>
<protein>
    <submittedName>
        <fullName evidence="10">Putative membrane protein</fullName>
    </submittedName>
</protein>
<evidence type="ECO:0000256" key="9">
    <source>
        <dbReference type="SAM" id="Phobius"/>
    </source>
</evidence>
<dbReference type="Pfam" id="PF05128">
    <property type="entry name" value="DUF697"/>
    <property type="match status" value="1"/>
</dbReference>
<dbReference type="OrthoDB" id="9816060at2"/>
<dbReference type="NCBIfam" id="TIGR01620">
    <property type="entry name" value="hyp_HI0043"/>
    <property type="match status" value="1"/>
</dbReference>
<name>A0A1M7ZMI8_9HYPH</name>
<dbReference type="AlphaFoldDB" id="A0A1M7ZMI8"/>
<evidence type="ECO:0000256" key="2">
    <source>
        <dbReference type="ARBA" id="ARBA00008255"/>
    </source>
</evidence>
<keyword evidence="3" id="KW-1003">Cell membrane</keyword>
<comment type="subcellular location">
    <subcellularLocation>
        <location evidence="1">Cell inner membrane</location>
        <topology evidence="1">Multi-pass membrane protein</topology>
    </subcellularLocation>
</comment>
<evidence type="ECO:0000256" key="5">
    <source>
        <dbReference type="ARBA" id="ARBA00022692"/>
    </source>
</evidence>
<comment type="similarity">
    <text evidence="2">Belongs to the UPF0283 family.</text>
</comment>
<accession>A0A1M7ZMI8</accession>
<evidence type="ECO:0000256" key="8">
    <source>
        <dbReference type="SAM" id="MobiDB-lite"/>
    </source>
</evidence>
<evidence type="ECO:0000313" key="11">
    <source>
        <dbReference type="Proteomes" id="UP000186406"/>
    </source>
</evidence>
<keyword evidence="4" id="KW-0997">Cell inner membrane</keyword>
<reference evidence="10 11" key="1">
    <citation type="submission" date="2016-12" db="EMBL/GenBank/DDBJ databases">
        <authorList>
            <person name="Song W.-J."/>
            <person name="Kurnit D.M."/>
        </authorList>
    </citation>
    <scope>NUCLEOTIDE SEQUENCE [LARGE SCALE GENOMIC DNA]</scope>
    <source>
        <strain evidence="10 11">DSM 19599</strain>
    </source>
</reference>
<dbReference type="Proteomes" id="UP000186406">
    <property type="component" value="Unassembled WGS sequence"/>
</dbReference>
<evidence type="ECO:0000256" key="7">
    <source>
        <dbReference type="ARBA" id="ARBA00023136"/>
    </source>
</evidence>
<keyword evidence="7 9" id="KW-0472">Membrane</keyword>
<sequence>MTTAERPEDPVLRRRPMAFRLDEAGRVESGNGPAAIEPEPEPEDVPQAGLEATATGVAPVRRRGIPWGGLLAAGVGGLVSLGIGLSIDRLIEDLFARAEWLGWVAAGLAAVAVVATAAIVGREVVSLLRLGRIDRLRHDAEAAAATDSRPAAEAVIADLTRLMTERPETARGRAALKGHLDEVIDGRDLLVLAEREILSPLDAMARTMVTDAAKRVSVVTALSPRAFVDILFVLVSSARLIARLARLYGGRPGLVGFIALARHVIGHLAVTGGIAAGDSILHEVIGKSLATRLSSRLGEGIVNGLMTARIGLAAIDVCRPLPFLEARRPRVSDVIGEVAKVLPSSREGEADSAFARRRKPAPPPHDDGTGA</sequence>
<feature type="compositionally biased region" description="Basic and acidic residues" evidence="8">
    <location>
        <begin position="1"/>
        <end position="12"/>
    </location>
</feature>
<evidence type="ECO:0000256" key="3">
    <source>
        <dbReference type="ARBA" id="ARBA00022475"/>
    </source>
</evidence>
<dbReference type="RefSeq" id="WP_073629634.1">
    <property type="nucleotide sequence ID" value="NZ_FRXO01000005.1"/>
</dbReference>
<gene>
    <name evidence="10" type="ORF">SAMN02745172_02772</name>
</gene>
<dbReference type="PANTHER" id="PTHR39342:SF1">
    <property type="entry name" value="UPF0283 MEMBRANE PROTEIN YCJF"/>
    <property type="match status" value="1"/>
</dbReference>
<dbReference type="GO" id="GO:0005886">
    <property type="term" value="C:plasma membrane"/>
    <property type="evidence" value="ECO:0007669"/>
    <property type="project" value="UniProtKB-SubCell"/>
</dbReference>
<organism evidence="10 11">
    <name type="scientific">Pseudoxanthobacter soli DSM 19599</name>
    <dbReference type="NCBI Taxonomy" id="1123029"/>
    <lineage>
        <taxon>Bacteria</taxon>
        <taxon>Pseudomonadati</taxon>
        <taxon>Pseudomonadota</taxon>
        <taxon>Alphaproteobacteria</taxon>
        <taxon>Hyphomicrobiales</taxon>
        <taxon>Segnochrobactraceae</taxon>
        <taxon>Pseudoxanthobacter</taxon>
    </lineage>
</organism>
<evidence type="ECO:0000256" key="6">
    <source>
        <dbReference type="ARBA" id="ARBA00022989"/>
    </source>
</evidence>
<dbReference type="EMBL" id="FRXO01000005">
    <property type="protein sequence ID" value="SHO66118.1"/>
    <property type="molecule type" value="Genomic_DNA"/>
</dbReference>
<proteinExistence type="inferred from homology"/>
<dbReference type="STRING" id="1123029.SAMN02745172_02772"/>
<dbReference type="PANTHER" id="PTHR39342">
    <property type="entry name" value="UPF0283 MEMBRANE PROTEIN YCJF"/>
    <property type="match status" value="1"/>
</dbReference>
<evidence type="ECO:0000256" key="1">
    <source>
        <dbReference type="ARBA" id="ARBA00004429"/>
    </source>
</evidence>
<dbReference type="InterPro" id="IPR021147">
    <property type="entry name" value="DUF697"/>
</dbReference>
<keyword evidence="5 9" id="KW-0812">Transmembrane</keyword>
<keyword evidence="6 9" id="KW-1133">Transmembrane helix</keyword>